<dbReference type="InterPro" id="IPR014752">
    <property type="entry name" value="Arrestin-like_C"/>
</dbReference>
<dbReference type="AlphaFoldDB" id="A0A0C3ETD0"/>
<reference evidence="1 2" key="1">
    <citation type="submission" date="2014-04" db="EMBL/GenBank/DDBJ databases">
        <authorList>
            <consortium name="DOE Joint Genome Institute"/>
            <person name="Kuo A."/>
            <person name="Tarkka M."/>
            <person name="Buscot F."/>
            <person name="Kohler A."/>
            <person name="Nagy L.G."/>
            <person name="Floudas D."/>
            <person name="Copeland A."/>
            <person name="Barry K.W."/>
            <person name="Cichocki N."/>
            <person name="Veneault-Fourrey C."/>
            <person name="LaButti K."/>
            <person name="Lindquist E.A."/>
            <person name="Lipzen A."/>
            <person name="Lundell T."/>
            <person name="Morin E."/>
            <person name="Murat C."/>
            <person name="Sun H."/>
            <person name="Tunlid A."/>
            <person name="Henrissat B."/>
            <person name="Grigoriev I.V."/>
            <person name="Hibbett D.S."/>
            <person name="Martin F."/>
            <person name="Nordberg H.P."/>
            <person name="Cantor M.N."/>
            <person name="Hua S.X."/>
        </authorList>
    </citation>
    <scope>NUCLEOTIDE SEQUENCE [LARGE SCALE GENOMIC DNA]</scope>
    <source>
        <strain evidence="1 2">F 1598</strain>
    </source>
</reference>
<sequence length="380" mass="41776">MSFASLPSYAETPFIPRMENGTLAYTVEPQPYEQRIAQNGLLRTRPSGEFVKQTKNGAISLRLVSQKHNARLPTYGLAGEVEGTVIVSKPDGIKSVDVKIEGILQLQEIAEGGTTTTQLCLDKSLLWSKERNKSNICPTSLPFKLTLPSTYVDGNRTYSLPPSYEEHLSGVPGFRANIVYAVQVNINSKTNVVPNLVKSALFGTGNANISTPFIYCPRTRPAIPLPGLLCPSPSDRGFVESPEWGMFEDRSMTSKVRGGQEIISKLYLPASRVFCLRQPIPFHLTFTSSAFFLAAFLPLLPTAGRLSTKQYTKIELLRQCTVDVRNRVITAAKTDIWRVDCISRGSFRHAGDGPDWISFNGEIVIKDGVNIGAFRASGLS</sequence>
<reference evidence="2" key="2">
    <citation type="submission" date="2015-01" db="EMBL/GenBank/DDBJ databases">
        <title>Evolutionary Origins and Diversification of the Mycorrhizal Mutualists.</title>
        <authorList>
            <consortium name="DOE Joint Genome Institute"/>
            <consortium name="Mycorrhizal Genomics Consortium"/>
            <person name="Kohler A."/>
            <person name="Kuo A."/>
            <person name="Nagy L.G."/>
            <person name="Floudas D."/>
            <person name="Copeland A."/>
            <person name="Barry K.W."/>
            <person name="Cichocki N."/>
            <person name="Veneault-Fourrey C."/>
            <person name="LaButti K."/>
            <person name="Lindquist E.A."/>
            <person name="Lipzen A."/>
            <person name="Lundell T."/>
            <person name="Morin E."/>
            <person name="Murat C."/>
            <person name="Riley R."/>
            <person name="Ohm R."/>
            <person name="Sun H."/>
            <person name="Tunlid A."/>
            <person name="Henrissat B."/>
            <person name="Grigoriev I.V."/>
            <person name="Hibbett D.S."/>
            <person name="Martin F."/>
        </authorList>
    </citation>
    <scope>NUCLEOTIDE SEQUENCE [LARGE SCALE GENOMIC DNA]</scope>
    <source>
        <strain evidence="2">F 1598</strain>
    </source>
</reference>
<feature type="non-terminal residue" evidence="1">
    <location>
        <position position="380"/>
    </location>
</feature>
<dbReference type="Proteomes" id="UP000054166">
    <property type="component" value="Unassembled WGS sequence"/>
</dbReference>
<evidence type="ECO:0000313" key="2">
    <source>
        <dbReference type="Proteomes" id="UP000054166"/>
    </source>
</evidence>
<organism evidence="1 2">
    <name type="scientific">Piloderma croceum (strain F 1598)</name>
    <dbReference type="NCBI Taxonomy" id="765440"/>
    <lineage>
        <taxon>Eukaryota</taxon>
        <taxon>Fungi</taxon>
        <taxon>Dikarya</taxon>
        <taxon>Basidiomycota</taxon>
        <taxon>Agaricomycotina</taxon>
        <taxon>Agaricomycetes</taxon>
        <taxon>Agaricomycetidae</taxon>
        <taxon>Atheliales</taxon>
        <taxon>Atheliaceae</taxon>
        <taxon>Piloderma</taxon>
    </lineage>
</organism>
<protein>
    <recommendedName>
        <fullName evidence="3">Arrestin-like N-terminal domain-containing protein</fullName>
    </recommendedName>
</protein>
<proteinExistence type="predicted"/>
<dbReference type="EMBL" id="KN833351">
    <property type="protein sequence ID" value="KIM71344.1"/>
    <property type="molecule type" value="Genomic_DNA"/>
</dbReference>
<dbReference type="Gene3D" id="2.60.40.640">
    <property type="match status" value="1"/>
</dbReference>
<keyword evidence="2" id="KW-1185">Reference proteome</keyword>
<dbReference type="HOGENOM" id="CLU_049916_0_0_1"/>
<dbReference type="STRING" id="765440.A0A0C3ETD0"/>
<name>A0A0C3ETD0_PILCF</name>
<evidence type="ECO:0008006" key="3">
    <source>
        <dbReference type="Google" id="ProtNLM"/>
    </source>
</evidence>
<dbReference type="OrthoDB" id="3242181at2759"/>
<accession>A0A0C3ETD0</accession>
<dbReference type="InParanoid" id="A0A0C3ETD0"/>
<gene>
    <name evidence="1" type="ORF">PILCRDRAFT_56189</name>
</gene>
<evidence type="ECO:0000313" key="1">
    <source>
        <dbReference type="EMBL" id="KIM71344.1"/>
    </source>
</evidence>